<reference evidence="2" key="1">
    <citation type="submission" date="2018-06" db="EMBL/GenBank/DDBJ databases">
        <authorList>
            <consortium name="Pathogen Informatics"/>
        </authorList>
    </citation>
    <scope>NUCLEOTIDE SEQUENCE [LARGE SCALE GENOMIC DNA]</scope>
    <source>
        <strain evidence="2">NCTC10124</strain>
    </source>
</reference>
<name>A0A3B0PAK2_MYCSY</name>
<evidence type="ECO:0000313" key="2">
    <source>
        <dbReference type="Proteomes" id="UP000259328"/>
    </source>
</evidence>
<dbReference type="AlphaFoldDB" id="A0A3B0PAK2"/>
<proteinExistence type="predicted"/>
<sequence>MMLYDFLMLLFYKIDANLKNIEFNISLSESQNDFLYKYENDGYQIYYQDKLKN</sequence>
<organism evidence="1 2">
    <name type="scientific">Mycoplasmopsis synoviae</name>
    <name type="common">Mycoplasma synoviae</name>
    <dbReference type="NCBI Taxonomy" id="2109"/>
    <lineage>
        <taxon>Bacteria</taxon>
        <taxon>Bacillati</taxon>
        <taxon>Mycoplasmatota</taxon>
        <taxon>Mycoplasmoidales</taxon>
        <taxon>Metamycoplasmataceae</taxon>
        <taxon>Mycoplasmopsis</taxon>
    </lineage>
</organism>
<accession>A0A3B0PAK2</accession>
<dbReference type="EMBL" id="LS991953">
    <property type="protein sequence ID" value="SYV93150.1"/>
    <property type="molecule type" value="Genomic_DNA"/>
</dbReference>
<evidence type="ECO:0000313" key="1">
    <source>
        <dbReference type="EMBL" id="SYV93150.1"/>
    </source>
</evidence>
<protein>
    <submittedName>
        <fullName evidence="1">Uncharacterized protein</fullName>
    </submittedName>
</protein>
<dbReference type="Proteomes" id="UP000259328">
    <property type="component" value="Chromosome"/>
</dbReference>
<gene>
    <name evidence="1" type="ORF">NCTC10124_00879</name>
</gene>